<protein>
    <submittedName>
        <fullName evidence="2">Uncharacterized protein</fullName>
    </submittedName>
</protein>
<dbReference type="KEGG" id="eus:EUTSA_v10026145mg"/>
<reference evidence="2 3" key="1">
    <citation type="journal article" date="2013" name="Front. Plant Sci.">
        <title>The Reference Genome of the Halophytic Plant Eutrema salsugineum.</title>
        <authorList>
            <person name="Yang R."/>
            <person name="Jarvis D.E."/>
            <person name="Chen H."/>
            <person name="Beilstein M.A."/>
            <person name="Grimwood J."/>
            <person name="Jenkins J."/>
            <person name="Shu S."/>
            <person name="Prochnik S."/>
            <person name="Xin M."/>
            <person name="Ma C."/>
            <person name="Schmutz J."/>
            <person name="Wing R.A."/>
            <person name="Mitchell-Olds T."/>
            <person name="Schumaker K.S."/>
            <person name="Wang X."/>
        </authorList>
    </citation>
    <scope>NUCLEOTIDE SEQUENCE [LARGE SCALE GENOMIC DNA]</scope>
</reference>
<dbReference type="AlphaFoldDB" id="V4LZM2"/>
<evidence type="ECO:0000313" key="2">
    <source>
        <dbReference type="EMBL" id="ESQ56120.1"/>
    </source>
</evidence>
<gene>
    <name evidence="2" type="ORF">EUTSA_v10026145mg</name>
</gene>
<sequence length="233" mass="26392">MCFHIFCQQDQEANQTGRDQEASTMSQKKKAKTGKAQSADKQSKMDISPQMLSPIPRYVEKDDEDKQKAAKVSTPEQTCVSKRRLNLSLPHEGDPAETETPTHKRARLYEVHVEIEKTAAEGEPSCRTHKSRLEPGDPQACYVTHQLAKVKQSLIDTITSVRQFGSELETKEQSIVDTLTSVRQFRSELETKEQSIVDTLASVRQFQAEIKKKEDNLKASLQEVDVLGIRSRY</sequence>
<evidence type="ECO:0000313" key="3">
    <source>
        <dbReference type="Proteomes" id="UP000030689"/>
    </source>
</evidence>
<keyword evidence="3" id="KW-1185">Reference proteome</keyword>
<dbReference type="OMA" id="SCRTHKS"/>
<dbReference type="Proteomes" id="UP000030689">
    <property type="component" value="Unassembled WGS sequence"/>
</dbReference>
<accession>V4LZM2</accession>
<name>V4LZM2_EUTSA</name>
<feature type="region of interest" description="Disordered" evidence="1">
    <location>
        <begin position="8"/>
        <end position="79"/>
    </location>
</feature>
<feature type="compositionally biased region" description="Polar residues" evidence="1">
    <location>
        <begin position="8"/>
        <end position="26"/>
    </location>
</feature>
<organism evidence="2 3">
    <name type="scientific">Eutrema salsugineum</name>
    <name type="common">Saltwater cress</name>
    <name type="synonym">Sisymbrium salsugineum</name>
    <dbReference type="NCBI Taxonomy" id="72664"/>
    <lineage>
        <taxon>Eukaryota</taxon>
        <taxon>Viridiplantae</taxon>
        <taxon>Streptophyta</taxon>
        <taxon>Embryophyta</taxon>
        <taxon>Tracheophyta</taxon>
        <taxon>Spermatophyta</taxon>
        <taxon>Magnoliopsida</taxon>
        <taxon>eudicotyledons</taxon>
        <taxon>Gunneridae</taxon>
        <taxon>Pentapetalae</taxon>
        <taxon>rosids</taxon>
        <taxon>malvids</taxon>
        <taxon>Brassicales</taxon>
        <taxon>Brassicaceae</taxon>
        <taxon>Eutremeae</taxon>
        <taxon>Eutrema</taxon>
    </lineage>
</organism>
<dbReference type="Gramene" id="ESQ56120">
    <property type="protein sequence ID" value="ESQ56120"/>
    <property type="gene ID" value="EUTSA_v10026145mg"/>
</dbReference>
<feature type="compositionally biased region" description="Basic and acidic residues" evidence="1">
    <location>
        <begin position="58"/>
        <end position="68"/>
    </location>
</feature>
<proteinExistence type="predicted"/>
<evidence type="ECO:0000256" key="1">
    <source>
        <dbReference type="SAM" id="MobiDB-lite"/>
    </source>
</evidence>
<dbReference type="EMBL" id="KI517384">
    <property type="protein sequence ID" value="ESQ56120.1"/>
    <property type="molecule type" value="Genomic_DNA"/>
</dbReference>